<feature type="transmembrane region" description="Helical" evidence="1">
    <location>
        <begin position="12"/>
        <end position="37"/>
    </location>
</feature>
<organism evidence="2 3">
    <name type="scientific">Serratia plymuthica</name>
    <dbReference type="NCBI Taxonomy" id="82996"/>
    <lineage>
        <taxon>Bacteria</taxon>
        <taxon>Pseudomonadati</taxon>
        <taxon>Pseudomonadota</taxon>
        <taxon>Gammaproteobacteria</taxon>
        <taxon>Enterobacterales</taxon>
        <taxon>Yersiniaceae</taxon>
        <taxon>Serratia</taxon>
    </lineage>
</organism>
<dbReference type="EMBL" id="PESE01000001">
    <property type="protein sequence ID" value="PYD40865.1"/>
    <property type="molecule type" value="Genomic_DNA"/>
</dbReference>
<reference evidence="2 3" key="1">
    <citation type="submission" date="2017-11" db="EMBL/GenBank/DDBJ databases">
        <title>Genome sequence of the oocydin A producing rhizobacterium Serratia plymuthica 4Rx5.</title>
        <authorList>
            <person name="Matilla M.A."/>
            <person name="Udaondo Z."/>
            <person name="Salmond G.P.C."/>
        </authorList>
    </citation>
    <scope>NUCLEOTIDE SEQUENCE [LARGE SCALE GENOMIC DNA]</scope>
    <source>
        <strain evidence="2 3">4Rx5</strain>
    </source>
</reference>
<keyword evidence="1" id="KW-0812">Transmembrane</keyword>
<evidence type="ECO:0000313" key="2">
    <source>
        <dbReference type="EMBL" id="PYD40865.1"/>
    </source>
</evidence>
<name>A0A318P822_SERPL</name>
<proteinExistence type="predicted"/>
<evidence type="ECO:0000313" key="3">
    <source>
        <dbReference type="Proteomes" id="UP000248196"/>
    </source>
</evidence>
<accession>A0A318P822</accession>
<dbReference type="AlphaFoldDB" id="A0A318P822"/>
<keyword evidence="1" id="KW-0472">Membrane</keyword>
<comment type="caution">
    <text evidence="2">The sequence shown here is derived from an EMBL/GenBank/DDBJ whole genome shotgun (WGS) entry which is preliminary data.</text>
</comment>
<sequence>MSPGAIAILGSPFNWPVIFMAVAVSGAMGFLGLLVLMPADHNMEGAPHAYLVQVGVYFPLCAGAFRISRTLTNALRTAAPPA</sequence>
<protein>
    <submittedName>
        <fullName evidence="2">Uncharacterized protein</fullName>
    </submittedName>
</protein>
<feature type="transmembrane region" description="Helical" evidence="1">
    <location>
        <begin position="49"/>
        <end position="67"/>
    </location>
</feature>
<keyword evidence="1" id="KW-1133">Transmembrane helix</keyword>
<dbReference type="Proteomes" id="UP000248196">
    <property type="component" value="Unassembled WGS sequence"/>
</dbReference>
<gene>
    <name evidence="2" type="ORF">CT690_06200</name>
</gene>
<evidence type="ECO:0000256" key="1">
    <source>
        <dbReference type="SAM" id="Phobius"/>
    </source>
</evidence>